<dbReference type="Proteomes" id="UP000093508">
    <property type="component" value="Unassembled WGS sequence"/>
</dbReference>
<evidence type="ECO:0000313" key="3">
    <source>
        <dbReference type="Proteomes" id="UP000093508"/>
    </source>
</evidence>
<evidence type="ECO:0000313" key="4">
    <source>
        <dbReference type="Proteomes" id="UP000184069"/>
    </source>
</evidence>
<dbReference type="EMBL" id="MAYF01000046">
    <property type="protein sequence ID" value="OCA79871.1"/>
    <property type="molecule type" value="Genomic_DNA"/>
</dbReference>
<name>A0A1M7FQ96_9FLAO</name>
<dbReference type="RefSeq" id="WP_066692469.1">
    <property type="nucleotide sequence ID" value="NZ_FRBM01000009.1"/>
</dbReference>
<reference evidence="2 4" key="2">
    <citation type="submission" date="2016-11" db="EMBL/GenBank/DDBJ databases">
        <authorList>
            <person name="Jaros S."/>
            <person name="Januszkiewicz K."/>
            <person name="Wedrychowicz H."/>
        </authorList>
    </citation>
    <scope>NUCLEOTIDE SEQUENCE [LARGE SCALE GENOMIC DNA]</scope>
    <source>
        <strain evidence="2 4">DSM 27621</strain>
    </source>
</reference>
<protein>
    <recommendedName>
        <fullName evidence="5">Lipoprotein</fullName>
    </recommendedName>
</protein>
<dbReference type="PROSITE" id="PS51257">
    <property type="entry name" value="PROKAR_LIPOPROTEIN"/>
    <property type="match status" value="1"/>
</dbReference>
<evidence type="ECO:0008006" key="5">
    <source>
        <dbReference type="Google" id="ProtNLM"/>
    </source>
</evidence>
<gene>
    <name evidence="1" type="ORF">BBH99_05355</name>
    <name evidence="2" type="ORF">SAMN05444407_1094</name>
</gene>
<keyword evidence="3" id="KW-1185">Reference proteome</keyword>
<dbReference type="Proteomes" id="UP000184069">
    <property type="component" value="Unassembled WGS sequence"/>
</dbReference>
<evidence type="ECO:0000313" key="1">
    <source>
        <dbReference type="EMBL" id="OCA79871.1"/>
    </source>
</evidence>
<dbReference type="OrthoDB" id="1264550at2"/>
<accession>A0A1M7FQ96</accession>
<sequence length="176" mass="21196">MKKNRNFNFLSLIIFSISLFISCKNNKEKNVYFEKIEKEQELQSAILFSLKDDSISMVKYNILKSFYNDQKKSFRYNDLNSLLKNLNNLSNKEKELLYFTKNYKKDNSLQELEDLSFNDKVKKLQLESNYKNIYIVSASKYTKEELYSILYIFYKEQNYILYDDNTGKFLILDNLE</sequence>
<reference evidence="1 3" key="1">
    <citation type="submission" date="2016-07" db="EMBL/GenBank/DDBJ databases">
        <authorList>
            <person name="Jeong J.-J."/>
            <person name="Kim D.W."/>
            <person name="Sang M.K."/>
            <person name="Choi I.-G."/>
            <person name="Kim K.D."/>
        </authorList>
    </citation>
    <scope>NUCLEOTIDE SEQUENCE [LARGE SCALE GENOMIC DNA]</scope>
    <source>
        <strain evidence="1 3">C-26</strain>
    </source>
</reference>
<dbReference type="STRING" id="1423959.SAMN05444407_1094"/>
<proteinExistence type="predicted"/>
<evidence type="ECO:0000313" key="2">
    <source>
        <dbReference type="EMBL" id="SHM05869.1"/>
    </source>
</evidence>
<organism evidence="2 4">
    <name type="scientific">Chryseobacterium contaminans</name>
    <dbReference type="NCBI Taxonomy" id="1423959"/>
    <lineage>
        <taxon>Bacteria</taxon>
        <taxon>Pseudomonadati</taxon>
        <taxon>Bacteroidota</taxon>
        <taxon>Flavobacteriia</taxon>
        <taxon>Flavobacteriales</taxon>
        <taxon>Weeksellaceae</taxon>
        <taxon>Chryseobacterium group</taxon>
        <taxon>Chryseobacterium</taxon>
    </lineage>
</organism>
<dbReference type="AlphaFoldDB" id="A0A1M7FQ96"/>
<dbReference type="EMBL" id="FRBM01000009">
    <property type="protein sequence ID" value="SHM05869.1"/>
    <property type="molecule type" value="Genomic_DNA"/>
</dbReference>